<dbReference type="GO" id="GO:0005634">
    <property type="term" value="C:nucleus"/>
    <property type="evidence" value="ECO:0007669"/>
    <property type="project" value="UniProtKB-SubCell"/>
</dbReference>
<comment type="subcellular location">
    <subcellularLocation>
        <location evidence="1">Nucleus</location>
    </subcellularLocation>
</comment>
<evidence type="ECO:0000313" key="8">
    <source>
        <dbReference type="EMBL" id="KAF6524738.1"/>
    </source>
</evidence>
<proteinExistence type="predicted"/>
<feature type="compositionally biased region" description="Low complexity" evidence="6">
    <location>
        <begin position="1265"/>
        <end position="1274"/>
    </location>
</feature>
<evidence type="ECO:0000256" key="4">
    <source>
        <dbReference type="ARBA" id="ARBA00022833"/>
    </source>
</evidence>
<feature type="region of interest" description="Disordered" evidence="6">
    <location>
        <begin position="1233"/>
        <end position="1311"/>
    </location>
</feature>
<dbReference type="PANTHER" id="PTHR46481:SF10">
    <property type="entry name" value="ZINC FINGER BED DOMAIN-CONTAINING PROTEIN 39"/>
    <property type="match status" value="1"/>
</dbReference>
<dbReference type="SUPFAM" id="SSF53098">
    <property type="entry name" value="Ribonuclease H-like"/>
    <property type="match status" value="1"/>
</dbReference>
<dbReference type="Pfam" id="PF04516">
    <property type="entry name" value="CP2"/>
    <property type="match status" value="1"/>
</dbReference>
<evidence type="ECO:0000256" key="5">
    <source>
        <dbReference type="ARBA" id="ARBA00023242"/>
    </source>
</evidence>
<dbReference type="GO" id="GO:0008270">
    <property type="term" value="F:zinc ion binding"/>
    <property type="evidence" value="ECO:0007669"/>
    <property type="project" value="UniProtKB-KW"/>
</dbReference>
<dbReference type="PANTHER" id="PTHR46481">
    <property type="entry name" value="ZINC FINGER BED DOMAIN-CONTAINING PROTEIN 4"/>
    <property type="match status" value="1"/>
</dbReference>
<gene>
    <name evidence="8" type="ORF">HZS61_010533</name>
</gene>
<dbReference type="PROSITE" id="PS51968">
    <property type="entry name" value="GRH_CP2_DB"/>
    <property type="match status" value="1"/>
</dbReference>
<name>A0A8H6GUP9_FUSOX</name>
<evidence type="ECO:0000256" key="6">
    <source>
        <dbReference type="SAM" id="MobiDB-lite"/>
    </source>
</evidence>
<keyword evidence="5" id="KW-0539">Nucleus</keyword>
<dbReference type="Proteomes" id="UP000593570">
    <property type="component" value="Unassembled WGS sequence"/>
</dbReference>
<evidence type="ECO:0000256" key="1">
    <source>
        <dbReference type="ARBA" id="ARBA00004123"/>
    </source>
</evidence>
<dbReference type="Pfam" id="PF05699">
    <property type="entry name" value="Dimer_Tnp_hAT"/>
    <property type="match status" value="1"/>
</dbReference>
<feature type="region of interest" description="Disordered" evidence="6">
    <location>
        <begin position="514"/>
        <end position="580"/>
    </location>
</feature>
<evidence type="ECO:0000259" key="7">
    <source>
        <dbReference type="PROSITE" id="PS51968"/>
    </source>
</evidence>
<evidence type="ECO:0000256" key="3">
    <source>
        <dbReference type="ARBA" id="ARBA00022771"/>
    </source>
</evidence>
<dbReference type="GO" id="GO:0046983">
    <property type="term" value="F:protein dimerization activity"/>
    <property type="evidence" value="ECO:0007669"/>
    <property type="project" value="InterPro"/>
</dbReference>
<dbReference type="InterPro" id="IPR012337">
    <property type="entry name" value="RNaseH-like_sf"/>
</dbReference>
<feature type="compositionally biased region" description="Low complexity" evidence="6">
    <location>
        <begin position="565"/>
        <end position="578"/>
    </location>
</feature>
<keyword evidence="2" id="KW-0479">Metal-binding</keyword>
<protein>
    <recommendedName>
        <fullName evidence="7">Grh/CP2 DB domain-containing protein</fullName>
    </recommendedName>
</protein>
<feature type="compositionally biased region" description="Basic and acidic residues" evidence="6">
    <location>
        <begin position="525"/>
        <end position="552"/>
    </location>
</feature>
<feature type="region of interest" description="Disordered" evidence="6">
    <location>
        <begin position="1141"/>
        <end position="1191"/>
    </location>
</feature>
<organism evidence="8 9">
    <name type="scientific">Fusarium oxysporum f. sp. conglutinans</name>
    <dbReference type="NCBI Taxonomy" id="100902"/>
    <lineage>
        <taxon>Eukaryota</taxon>
        <taxon>Fungi</taxon>
        <taxon>Dikarya</taxon>
        <taxon>Ascomycota</taxon>
        <taxon>Pezizomycotina</taxon>
        <taxon>Sordariomycetes</taxon>
        <taxon>Hypocreomycetidae</taxon>
        <taxon>Hypocreales</taxon>
        <taxon>Nectriaceae</taxon>
        <taxon>Fusarium</taxon>
        <taxon>Fusarium oxysporum species complex</taxon>
    </lineage>
</organism>
<comment type="caution">
    <text evidence="8">The sequence shown here is derived from an EMBL/GenBank/DDBJ whole genome shotgun (WGS) entry which is preliminary data.</text>
</comment>
<dbReference type="InterPro" id="IPR052035">
    <property type="entry name" value="ZnF_BED_domain_contain"/>
</dbReference>
<dbReference type="InterPro" id="IPR008906">
    <property type="entry name" value="HATC_C_dom"/>
</dbReference>
<evidence type="ECO:0000256" key="2">
    <source>
        <dbReference type="ARBA" id="ARBA00022723"/>
    </source>
</evidence>
<feature type="domain" description="Grh/CP2 DB" evidence="7">
    <location>
        <begin position="915"/>
        <end position="1167"/>
    </location>
</feature>
<keyword evidence="3" id="KW-0863">Zinc-finger</keyword>
<keyword evidence="4" id="KW-0862">Zinc</keyword>
<accession>A0A8H6GUP9</accession>
<evidence type="ECO:0000313" key="9">
    <source>
        <dbReference type="Proteomes" id="UP000593570"/>
    </source>
</evidence>
<sequence length="1349" mass="151098">MLPSPPSAFALLRSPRNLASQFELATQTPSPDHPTVADLPQAVWRNKRYVLEESLSRKGSKGRKSWIKRHGLFVVEIDTNNSPLSPYWACRLCDAKGQPEFFAAAATSSAADHLRRFHRIFESSQGADTHPSTDETERPKRRRLQYSAVPRARVAMIRELSLGLLINTNVPFSFFSDTFFQQLTWQLDPHLSDQISWSRESMSRLLDDMYKTKKDRVKQELSDALSKIHLGFDLWTSPNRHAVMAVTAHFLDRQGKHQSRLLALRRQLGCHSGENLAVTLGQVVREWKIEDRVGTVISDNASSNDTCLLNFYGDLDAEMSLVDIRARRMRCYGHILNLVFNFLGRHEDDLRHWRKKGPVGKLHNVVKFIRSSPQRSELFKKISRENDEAQEYLLAGESTAELEVVMNNDTRWNSTYLMISRALVKQGDIRAFLVHPEVEKWLPEADMLKGDDWRLFAEIKHILEPFYLQTMRTQGWGSEGGNGRLWEVMTGMEYLLEHLEDRKLFHHVVPDDAVGENTDSQVEPARGRPDRNRQLPARFRDCEMDMHPRKSMESSLPGRGSGQCDDGPGKSSGSSGIDDMGKDHRRYLRLSIITAWQKLNEYYTKLGESPLFAASIILNPSLGMSYLEVNWASEEQLVWVRDAKIGLSDYLDRWYRCSRPVDEQQKAIVERAASPIVPRKTSEASVFRQWVKSRTAKTTAMGSELERYLRLEPQETEDPIEWWMGRRGQFPMVSQLALDILAIPAMATDLLEAIKYPKYDTGFDLFDLWAALPPGYYTPIPSSTNTLFHPQAGNLPTPTMGLAMGLGTPLSMPNSGDMMQSVPGPAVVEMPGFQPLPAHPFHHFNPFIQAPLPQQSFAPSTFVHQDTGYEAMDSEPSEERMSSIGVTLQKLGPMMGLQTHQFPRTHMAHQLPPAEKFRFHCTLNAPTAMIKQSDEIPVTYLNKGHAYSLCVADTNSTLLVAPGTRYRTFIRVSFEDEQQRQRPSVCWGLWKDGRGTNKVHQRGGKLQAVEFVEAGQPAEGDGKRTCVELETSSFDGFSVIWTPGINGSAEVNIAVRFNFLSTDFSHSKGVKGIPVRLCAKTNPVPCDSSRPAVDANPETCFCKVKLFRDHGAERKLSNDVAHVNKSIDKLKQQIAQAESGLKDFGKRKRSSGAGRIIEAQRPGKVQEHKRTWFMSSASSAGGGGGGRPPMEEDLHFKLQTLQYMSTRPRPVSILCLRGEELDDPDLHPVSLPGDVSLLTKPEGQDGSNWQARSGHGSVTGPMTYPSPSSLSLVSQASGIGSGGQRQGFDSIGPSNTSPKGSEAPTKVSKIEDDGSLNGWIEALGVDDLTFRESKYTTGFLVIIISINLL</sequence>
<dbReference type="InterPro" id="IPR007604">
    <property type="entry name" value="CP2"/>
</dbReference>
<dbReference type="EMBL" id="JACDXP010000004">
    <property type="protein sequence ID" value="KAF6524738.1"/>
    <property type="molecule type" value="Genomic_DNA"/>
</dbReference>
<reference evidence="8 9" key="1">
    <citation type="journal article" date="2020" name="bioRxiv">
        <title>A chromosome-scale genome assembly for the Fusarium oxysporum strain Fo5176 to establish a model Arabidopsis-fungal pathosystem.</title>
        <authorList>
            <person name="Fokkens L."/>
            <person name="Guo L."/>
            <person name="Dora S."/>
            <person name="Wang B."/>
            <person name="Ye K."/>
            <person name="Sanchez-Rodriguez C."/>
            <person name="Croll D."/>
        </authorList>
    </citation>
    <scope>NUCLEOTIDE SEQUENCE [LARGE SCALE GENOMIC DNA]</scope>
    <source>
        <strain evidence="8 9">Fo5176</strain>
    </source>
</reference>